<dbReference type="EMBL" id="QGDO01000001">
    <property type="protein sequence ID" value="PWJ44080.1"/>
    <property type="molecule type" value="Genomic_DNA"/>
</dbReference>
<sequence length="697" mass="79875">MNNLLTEYSIWFIPLCFLMGFALSYLLYRKNSPWSKKVNYSLMGVRTLLFTALFFLMLGPFVKLETQDYEKPVLVFAVDNSTSIPLVVDSVKISESLNSLDEIVEELKDEGYDIQFKNLEWDEELESAKEISFDKQQTNLHDLLEKVQNVYENRNLAGTVLLSDGIYNQGFSPEYSPYRMNIHTLAIGDTMSKADIKVKSILSNRVAYKDNKFPIVAEVENKGFENQSTKIELIHKGKVLDKKVVKFSKDEDIQQFEFLANATEKGTQHFKVRISALDEEFTAENNSKDLYIDILEGREKILLVASAPHPDIKALKSAIEKDKNLELIVWIPGMKALKPDFFDKEKFDLAILHQVPSIGGKGRDILDKIKKKNIPCWYILGSQSDFTYFQKSGTPIHLRTANRNFDKVTPSVNSNFSSFSMDEENKVLLGKLPPVNVPFGNIEVDKGSNVLLYQRVGNIVTKKPLLVVNEVQAEKSAVMLGEGLWMWRLHEYSLTQKHKAFDNLISKTVQYLSTKEDKRKFRVFTQEAEYLDSDDVHFDTEVYNDIYERVYGQTIELNIADENEQNYSYSYVNSKGSNRFTVKDLPQGIYTFTANSNLNGKTEIARGQFTVKSINLEASQTSANFNALKNISLQNNGEFHEVKDIEQLKTYLIQNKPADIIHTHEDFMEIIGLEWLLAVIVLLATMEWFTRKVQGGY</sequence>
<protein>
    <recommendedName>
        <fullName evidence="4">VWA domain-containing protein</fullName>
    </recommendedName>
</protein>
<keyword evidence="3" id="KW-1185">Reference proteome</keyword>
<reference evidence="2 3" key="1">
    <citation type="submission" date="2018-03" db="EMBL/GenBank/DDBJ databases">
        <title>Genomic Encyclopedia of Archaeal and Bacterial Type Strains, Phase II (KMG-II): from individual species to whole genera.</title>
        <authorList>
            <person name="Goeker M."/>
        </authorList>
    </citation>
    <scope>NUCLEOTIDE SEQUENCE [LARGE SCALE GENOMIC DNA]</scope>
    <source>
        <strain evidence="2 3">DSM 28229</strain>
    </source>
</reference>
<comment type="caution">
    <text evidence="2">The sequence shown here is derived from an EMBL/GenBank/DDBJ whole genome shotgun (WGS) entry which is preliminary data.</text>
</comment>
<evidence type="ECO:0000313" key="2">
    <source>
        <dbReference type="EMBL" id="PWJ44080.1"/>
    </source>
</evidence>
<dbReference type="PANTHER" id="PTHR37947:SF1">
    <property type="entry name" value="BLL2462 PROTEIN"/>
    <property type="match status" value="1"/>
</dbReference>
<dbReference type="PANTHER" id="PTHR37947">
    <property type="entry name" value="BLL2462 PROTEIN"/>
    <property type="match status" value="1"/>
</dbReference>
<keyword evidence="1" id="KW-1133">Transmembrane helix</keyword>
<keyword evidence="1" id="KW-0812">Transmembrane</keyword>
<evidence type="ECO:0000313" key="3">
    <source>
        <dbReference type="Proteomes" id="UP000245535"/>
    </source>
</evidence>
<accession>A0A315ZG24</accession>
<feature type="transmembrane region" description="Helical" evidence="1">
    <location>
        <begin position="40"/>
        <end position="62"/>
    </location>
</feature>
<dbReference type="AlphaFoldDB" id="A0A315ZG24"/>
<evidence type="ECO:0008006" key="4">
    <source>
        <dbReference type="Google" id="ProtNLM"/>
    </source>
</evidence>
<keyword evidence="1" id="KW-0472">Membrane</keyword>
<organism evidence="2 3">
    <name type="scientific">Sediminitomix flava</name>
    <dbReference type="NCBI Taxonomy" id="379075"/>
    <lineage>
        <taxon>Bacteria</taxon>
        <taxon>Pseudomonadati</taxon>
        <taxon>Bacteroidota</taxon>
        <taxon>Cytophagia</taxon>
        <taxon>Cytophagales</taxon>
        <taxon>Flammeovirgaceae</taxon>
        <taxon>Sediminitomix</taxon>
    </lineage>
</organism>
<name>A0A315ZG24_SEDFL</name>
<dbReference type="OrthoDB" id="9763076at2"/>
<dbReference type="Proteomes" id="UP000245535">
    <property type="component" value="Unassembled WGS sequence"/>
</dbReference>
<evidence type="ECO:0000256" key="1">
    <source>
        <dbReference type="SAM" id="Phobius"/>
    </source>
</evidence>
<gene>
    <name evidence="2" type="ORF">BC781_101430</name>
</gene>
<feature type="transmembrane region" description="Helical" evidence="1">
    <location>
        <begin position="6"/>
        <end position="28"/>
    </location>
</feature>
<dbReference type="RefSeq" id="WP_146201605.1">
    <property type="nucleotide sequence ID" value="NZ_QGDO01000001.1"/>
</dbReference>
<proteinExistence type="predicted"/>